<accession>A0ABT1EIX9</accession>
<protein>
    <submittedName>
        <fullName evidence="1">Uncharacterized protein</fullName>
    </submittedName>
</protein>
<dbReference type="Proteomes" id="UP001523565">
    <property type="component" value="Unassembled WGS sequence"/>
</dbReference>
<keyword evidence="2" id="KW-1185">Reference proteome</keyword>
<reference evidence="1 2" key="1">
    <citation type="journal article" date="2022" name="Genome Biol. Evol.">
        <title>Host diet, physiology and behaviors set the stage for Lachnospiraceae cladogenesis.</title>
        <authorList>
            <person name="Vera-Ponce De Leon A."/>
            <person name="Schneider M."/>
            <person name="Jahnes B.C."/>
            <person name="Sadowski V."/>
            <person name="Camuy-Velez L.A."/>
            <person name="Duan J."/>
            <person name="Sabree Z.L."/>
        </authorList>
    </citation>
    <scope>NUCLEOTIDE SEQUENCE [LARGE SCALE GENOMIC DNA]</scope>
    <source>
        <strain evidence="1 2">PAL227</strain>
    </source>
</reference>
<name>A0ABT1EIX9_9FIRM</name>
<proteinExistence type="predicted"/>
<organism evidence="1 2">
    <name type="scientific">Ohessyouella blattaphilus</name>
    <dbReference type="NCBI Taxonomy" id="2949333"/>
    <lineage>
        <taxon>Bacteria</taxon>
        <taxon>Bacillati</taxon>
        <taxon>Bacillota</taxon>
        <taxon>Clostridia</taxon>
        <taxon>Lachnospirales</taxon>
        <taxon>Lachnospiraceae</taxon>
        <taxon>Ohessyouella</taxon>
    </lineage>
</organism>
<gene>
    <name evidence="1" type="ORF">NK118_10345</name>
</gene>
<dbReference type="RefSeq" id="WP_262069530.1">
    <property type="nucleotide sequence ID" value="NZ_JAMXOC010000015.1"/>
</dbReference>
<dbReference type="EMBL" id="JAMZFV010000015">
    <property type="protein sequence ID" value="MCP1110651.1"/>
    <property type="molecule type" value="Genomic_DNA"/>
</dbReference>
<comment type="caution">
    <text evidence="1">The sequence shown here is derived from an EMBL/GenBank/DDBJ whole genome shotgun (WGS) entry which is preliminary data.</text>
</comment>
<evidence type="ECO:0000313" key="2">
    <source>
        <dbReference type="Proteomes" id="UP001523565"/>
    </source>
</evidence>
<evidence type="ECO:0000313" key="1">
    <source>
        <dbReference type="EMBL" id="MCP1110651.1"/>
    </source>
</evidence>
<dbReference type="PROSITE" id="PS51257">
    <property type="entry name" value="PROKAR_LIPOPROTEIN"/>
    <property type="match status" value="1"/>
</dbReference>
<sequence>MRRRQIISVIIVFIMLSIVACSKQEQGSEETKAEVEKEDRSDRFQYVHTEHDETANPQQLDNKEVKYSFPNYWQETFLTPPAEPELLNEEAKLEAHSKECFESLVRNTRFHNLTNLTVYVLGEDYLEFYRGKLLPAEMSARDYYKVAAVARLLVEGSEEQPSLSGKDFTFDEAAYLAEHYQEWGFKDAEAFAKYVKENELSELVLGEAHYRRALVDISEYVRAETPKFALRINAQAVTLPINYDTLLEILEITPEDIGELQEKALPLPENRELALTLYSLEKSEEVPLEWQYVSTISTTITTPPAGEESKLPYLNGLTVGNSLTDFSTAFGEPELMEAQSLDGKTKVCRWRDKRFVLEGTFVEDECILFTYIFEL</sequence>